<sequence>MRTDAFASTSMLPNRWYWAIGLAAIVVLLSGCASNRFQLANEPVEDTTLPVVMSELPSPRAGGGLNPPAVRVPASPSAPAIVPGVSAGAAAQPVAPPVGSQPVVSTPAVVPGIGIAATGAAMREPKLTDNPRPNDTGVLNRRVVGETPRPGAPGSKLEPATDGPELSGIVVDEYGRPAPLSSIQVVDLSKRAITAELASGSDGRFKVRNLCYGTSYELIAMTSSYGRRLRGSVIAKPPDAAVYIQVTTNGTGVEAPSTGNQVHRQPVRPAPRRSAFLAAAPSAGRLSVQTPVMLRSIEPLDSSNAPRQFAAKQRPRPATNPWTPIRDDSAPKELAASVSKPQPPAAIEEPVTQSVRHVEPVVEEPAPRQKAEETLDADLVLIDFFGSWCIPCRQSVPKLNSLHRRYSPTGLKVVGIACEWQEVDEAGEVAAAVRRDMGIEYSVVATSMEDAGTPRQRFQVTHYPTLVLLDREGTVLFRSNGCDAKSLAKLDRIIARNLSGVAKPRRVASQTSPLSKQPAKAATRSYLGS</sequence>
<dbReference type="PANTHER" id="PTHR42852">
    <property type="entry name" value="THIOL:DISULFIDE INTERCHANGE PROTEIN DSBE"/>
    <property type="match status" value="1"/>
</dbReference>
<name>A0A518B6A9_9BACT</name>
<evidence type="ECO:0000313" key="4">
    <source>
        <dbReference type="Proteomes" id="UP000317093"/>
    </source>
</evidence>
<evidence type="ECO:0000313" key="3">
    <source>
        <dbReference type="EMBL" id="QDU62509.1"/>
    </source>
</evidence>
<gene>
    <name evidence="3" type="ORF">Pan216_33760</name>
</gene>
<feature type="region of interest" description="Disordered" evidence="1">
    <location>
        <begin position="299"/>
        <end position="352"/>
    </location>
</feature>
<feature type="region of interest" description="Disordered" evidence="1">
    <location>
        <begin position="504"/>
        <end position="529"/>
    </location>
</feature>
<reference evidence="3 4" key="1">
    <citation type="submission" date="2019-02" db="EMBL/GenBank/DDBJ databases">
        <title>Deep-cultivation of Planctomycetes and their phenomic and genomic characterization uncovers novel biology.</title>
        <authorList>
            <person name="Wiegand S."/>
            <person name="Jogler M."/>
            <person name="Boedeker C."/>
            <person name="Pinto D."/>
            <person name="Vollmers J."/>
            <person name="Rivas-Marin E."/>
            <person name="Kohn T."/>
            <person name="Peeters S.H."/>
            <person name="Heuer A."/>
            <person name="Rast P."/>
            <person name="Oberbeckmann S."/>
            <person name="Bunk B."/>
            <person name="Jeske O."/>
            <person name="Meyerdierks A."/>
            <person name="Storesund J.E."/>
            <person name="Kallscheuer N."/>
            <person name="Luecker S."/>
            <person name="Lage O.M."/>
            <person name="Pohl T."/>
            <person name="Merkel B.J."/>
            <person name="Hornburger P."/>
            <person name="Mueller R.-W."/>
            <person name="Bruemmer F."/>
            <person name="Labrenz M."/>
            <person name="Spormann A.M."/>
            <person name="Op den Camp H."/>
            <person name="Overmann J."/>
            <person name="Amann R."/>
            <person name="Jetten M.S.M."/>
            <person name="Mascher T."/>
            <person name="Medema M.H."/>
            <person name="Devos D.P."/>
            <person name="Kaster A.-K."/>
            <person name="Ovreas L."/>
            <person name="Rohde M."/>
            <person name="Galperin M.Y."/>
            <person name="Jogler C."/>
        </authorList>
    </citation>
    <scope>NUCLEOTIDE SEQUENCE [LARGE SCALE GENOMIC DNA]</scope>
    <source>
        <strain evidence="3 4">Pan216</strain>
    </source>
</reference>
<dbReference type="InterPro" id="IPR050553">
    <property type="entry name" value="Thioredoxin_ResA/DsbE_sf"/>
</dbReference>
<dbReference type="PANTHER" id="PTHR42852:SF13">
    <property type="entry name" value="PROTEIN DIPZ"/>
    <property type="match status" value="1"/>
</dbReference>
<dbReference type="InterPro" id="IPR013766">
    <property type="entry name" value="Thioredoxin_domain"/>
</dbReference>
<feature type="domain" description="Thioredoxin" evidence="2">
    <location>
        <begin position="336"/>
        <end position="499"/>
    </location>
</feature>
<evidence type="ECO:0000259" key="2">
    <source>
        <dbReference type="PROSITE" id="PS51352"/>
    </source>
</evidence>
<dbReference type="Proteomes" id="UP000317093">
    <property type="component" value="Chromosome"/>
</dbReference>
<keyword evidence="4" id="KW-1185">Reference proteome</keyword>
<dbReference type="SUPFAM" id="SSF52833">
    <property type="entry name" value="Thioredoxin-like"/>
    <property type="match status" value="1"/>
</dbReference>
<dbReference type="CDD" id="cd02966">
    <property type="entry name" value="TlpA_like_family"/>
    <property type="match status" value="1"/>
</dbReference>
<dbReference type="PROSITE" id="PS51257">
    <property type="entry name" value="PROKAR_LIPOPROTEIN"/>
    <property type="match status" value="1"/>
</dbReference>
<dbReference type="OrthoDB" id="253395at2"/>
<dbReference type="InterPro" id="IPR012336">
    <property type="entry name" value="Thioredoxin-like_fold"/>
</dbReference>
<dbReference type="AlphaFoldDB" id="A0A518B6A9"/>
<accession>A0A518B6A9</accession>
<dbReference type="Gene3D" id="3.40.30.10">
    <property type="entry name" value="Glutaredoxin"/>
    <property type="match status" value="1"/>
</dbReference>
<dbReference type="InterPro" id="IPR036249">
    <property type="entry name" value="Thioredoxin-like_sf"/>
</dbReference>
<protein>
    <submittedName>
        <fullName evidence="3">Thiol-disulfide oxidoreductase</fullName>
    </submittedName>
</protein>
<feature type="region of interest" description="Disordered" evidence="1">
    <location>
        <begin position="125"/>
        <end position="164"/>
    </location>
</feature>
<evidence type="ECO:0000256" key="1">
    <source>
        <dbReference type="SAM" id="MobiDB-lite"/>
    </source>
</evidence>
<dbReference type="RefSeq" id="WP_145259323.1">
    <property type="nucleotide sequence ID" value="NZ_CP036279.1"/>
</dbReference>
<dbReference type="EMBL" id="CP036279">
    <property type="protein sequence ID" value="QDU62509.1"/>
    <property type="molecule type" value="Genomic_DNA"/>
</dbReference>
<dbReference type="KEGG" id="knv:Pan216_33760"/>
<dbReference type="Pfam" id="PF13905">
    <property type="entry name" value="Thioredoxin_8"/>
    <property type="match status" value="1"/>
</dbReference>
<dbReference type="PROSITE" id="PS51352">
    <property type="entry name" value="THIOREDOXIN_2"/>
    <property type="match status" value="1"/>
</dbReference>
<organism evidence="3 4">
    <name type="scientific">Kolteria novifilia</name>
    <dbReference type="NCBI Taxonomy" id="2527975"/>
    <lineage>
        <taxon>Bacteria</taxon>
        <taxon>Pseudomonadati</taxon>
        <taxon>Planctomycetota</taxon>
        <taxon>Planctomycetia</taxon>
        <taxon>Kolteriales</taxon>
        <taxon>Kolteriaceae</taxon>
        <taxon>Kolteria</taxon>
    </lineage>
</organism>
<proteinExistence type="predicted"/>